<feature type="region of interest" description="Disordered" evidence="1">
    <location>
        <begin position="1005"/>
        <end position="1180"/>
    </location>
</feature>
<reference evidence="2 3" key="1">
    <citation type="journal article" date="2020" name="BMC Genomics">
        <title>Correction to: Identification and distribution of gene clusters required for synthesis of sphingolipid metabolism inhibitors in diverse species of the filamentous fungus Fusarium.</title>
        <authorList>
            <person name="Kim H.S."/>
            <person name="Lohmar J.M."/>
            <person name="Busman M."/>
            <person name="Brown D.W."/>
            <person name="Naumann T.A."/>
            <person name="Divon H.H."/>
            <person name="Lysoe E."/>
            <person name="Uhlig S."/>
            <person name="Proctor R.H."/>
        </authorList>
    </citation>
    <scope>NUCLEOTIDE SEQUENCE [LARGE SCALE GENOMIC DNA]</scope>
    <source>
        <strain evidence="2 3">NRRL 25214</strain>
    </source>
</reference>
<feature type="region of interest" description="Disordered" evidence="1">
    <location>
        <begin position="394"/>
        <end position="416"/>
    </location>
</feature>
<evidence type="ECO:0000256" key="1">
    <source>
        <dbReference type="SAM" id="MobiDB-lite"/>
    </source>
</evidence>
<evidence type="ECO:0000313" key="2">
    <source>
        <dbReference type="EMBL" id="KAF5243200.1"/>
    </source>
</evidence>
<sequence>MDETSGKKTPKQTWKRHNLFDRGFFYDDEISTNGLPDHVEALRESILYFACDDFGQKVSIQDEEFASQGVDLTNRNVAEGEWRDFFRDNFFEPLKKRILASDSSCEYQIVSLGSTMTDPLKNKSAPKPDYAFYFPINRPPTNSSVSEGAHHTALQPHQDLFSSSLLEDLYVHGLRPSPYYPFQKDFDETDLKCFPWLVIEFKSRRGANSVIRQKREEVYCQAVNGSGCAVRLNEIAALHETKLPGQVHIPPIPAVTTVGPEVKVWITYLTENALAYRCNTGKEKQTTHKGYMMQCIWNGDMRNSYDTAKFRLILENIYAWATAKFKPLLAEYLEQWRWINSGTFLKAKRAAVAFRKEEIESRSRQQSPEAEETPTKQLNRTINAMMSLNLNEAVTPNSNRDKSPASACSTPPSGLRRSARIKAMHDAQLSPGPTPQLERSASRLKATIAAGPVKRRESGTKFLAAPIEVEVDGSTSDEEYEEVEECDESDEEDEECEDDDEADEEESDEENLVWDYVGRNFEALVVCGMTWDRDDLDNKGFFFDDSIRTTIPWAPLPPHVEALRQSMLDFTCQDFDVTSEEDTATQHYAETYSDGGYSESDWEHFFRKHFFDPLVKNASRSIVKNDSGSPEDSRRLSRCNYYYDKVVSDTDALWETFNGKGDEVDNSTPHRFENVKCPKPDYAFYLPMYHLNTNSRIPGTTNHKDRQWHKTPTPSIMESFSWSNLKMLYKDGLRPTPFRVFHKEPREKDLKCYPWLLVEYKKEKYTIYERLQLEETVCCQAANGSASAIKLNQIAARYAIELPDGSHIPPIPVVTTVGPKVKVWITYLAKDCMVLLQGRDPWSRWEKRSQAYMMNCIWKGDMTIPKDIVKFRLILENVYTWATRVFKPLITTYIDQWRSVHSTGGLESTSATSALARRQQAIELSGNVLPLIQGVLDRQSSFEPDDSLHHRLTPMLMGVLVQQICAAERQTLTREMDRIVAEKVKSLSLNAGTCSCQCTTNARTAATGEQTQESSQATTVNVEDPKDDDYVDSQSHRSGSNDSTSLTPTGGWRRSTRLNPQVTPSGQAPSTPDSGSRAGKTPLFSLFHNVPDNQGSARPVLGSEPESGNSEWSTSSGDGDTDADTVEGNATPQPSPSATSSTIFTPADDTSAPSPIPGPSTPGPVLGLRPAGTSSSPVPSIFSFRSVPPTDWTVKFECQGCGKKRNLFQLCPDEKCSSRADWIE</sequence>
<dbReference type="Proteomes" id="UP000573603">
    <property type="component" value="Unassembled WGS sequence"/>
</dbReference>
<feature type="compositionally biased region" description="Polar residues" evidence="1">
    <location>
        <begin position="1032"/>
        <end position="1048"/>
    </location>
</feature>
<feature type="compositionally biased region" description="Polar residues" evidence="1">
    <location>
        <begin position="1005"/>
        <end position="1021"/>
    </location>
</feature>
<feature type="region of interest" description="Disordered" evidence="1">
    <location>
        <begin position="358"/>
        <end position="377"/>
    </location>
</feature>
<feature type="compositionally biased region" description="Low complexity" evidence="1">
    <location>
        <begin position="1130"/>
        <end position="1142"/>
    </location>
</feature>
<comment type="caution">
    <text evidence="2">The sequence shown here is derived from an EMBL/GenBank/DDBJ whole genome shotgun (WGS) entry which is preliminary data.</text>
</comment>
<dbReference type="EMBL" id="JABEVY010000194">
    <property type="protein sequence ID" value="KAF5243200.1"/>
    <property type="molecule type" value="Genomic_DNA"/>
</dbReference>
<name>A0A8H5E131_9HYPO</name>
<keyword evidence="3" id="KW-1185">Reference proteome</keyword>
<protein>
    <submittedName>
        <fullName evidence="2">Uncharacterized protein</fullName>
    </submittedName>
</protein>
<proteinExistence type="predicted"/>
<feature type="compositionally biased region" description="Acidic residues" evidence="1">
    <location>
        <begin position="469"/>
        <end position="510"/>
    </location>
</feature>
<accession>A0A8H5E131</accession>
<feature type="region of interest" description="Disordered" evidence="1">
    <location>
        <begin position="459"/>
        <end position="510"/>
    </location>
</feature>
<organism evidence="2 3">
    <name type="scientific">Fusarium anthophilum</name>
    <dbReference type="NCBI Taxonomy" id="48485"/>
    <lineage>
        <taxon>Eukaryota</taxon>
        <taxon>Fungi</taxon>
        <taxon>Dikarya</taxon>
        <taxon>Ascomycota</taxon>
        <taxon>Pezizomycotina</taxon>
        <taxon>Sordariomycetes</taxon>
        <taxon>Hypocreomycetidae</taxon>
        <taxon>Hypocreales</taxon>
        <taxon>Nectriaceae</taxon>
        <taxon>Fusarium</taxon>
        <taxon>Fusarium fujikuroi species complex</taxon>
    </lineage>
</organism>
<feature type="compositionally biased region" description="Polar residues" evidence="1">
    <location>
        <begin position="1057"/>
        <end position="1074"/>
    </location>
</feature>
<dbReference type="AlphaFoldDB" id="A0A8H5E131"/>
<evidence type="ECO:0000313" key="3">
    <source>
        <dbReference type="Proteomes" id="UP000573603"/>
    </source>
</evidence>
<gene>
    <name evidence="2" type="ORF">FANTH_8298</name>
</gene>